<feature type="region of interest" description="Disordered" evidence="1">
    <location>
        <begin position="1"/>
        <end position="85"/>
    </location>
</feature>
<dbReference type="EMBL" id="OX395138">
    <property type="protein sequence ID" value="CAI5789488.1"/>
    <property type="molecule type" value="Genomic_DNA"/>
</dbReference>
<organism evidence="2 3">
    <name type="scientific">Podarcis lilfordi</name>
    <name type="common">Lilford's wall lizard</name>
    <dbReference type="NCBI Taxonomy" id="74358"/>
    <lineage>
        <taxon>Eukaryota</taxon>
        <taxon>Metazoa</taxon>
        <taxon>Chordata</taxon>
        <taxon>Craniata</taxon>
        <taxon>Vertebrata</taxon>
        <taxon>Euteleostomi</taxon>
        <taxon>Lepidosauria</taxon>
        <taxon>Squamata</taxon>
        <taxon>Bifurcata</taxon>
        <taxon>Unidentata</taxon>
        <taxon>Episquamata</taxon>
        <taxon>Laterata</taxon>
        <taxon>Lacertibaenia</taxon>
        <taxon>Lacertidae</taxon>
        <taxon>Podarcis</taxon>
    </lineage>
</organism>
<keyword evidence="3" id="KW-1185">Reference proteome</keyword>
<dbReference type="AlphaFoldDB" id="A0AA35PL40"/>
<evidence type="ECO:0000313" key="2">
    <source>
        <dbReference type="EMBL" id="CAI5789488.1"/>
    </source>
</evidence>
<protein>
    <submittedName>
        <fullName evidence="2">Uncharacterized protein</fullName>
    </submittedName>
</protein>
<reference evidence="2" key="1">
    <citation type="submission" date="2022-12" db="EMBL/GenBank/DDBJ databases">
        <authorList>
            <person name="Alioto T."/>
            <person name="Alioto T."/>
            <person name="Gomez Garrido J."/>
        </authorList>
    </citation>
    <scope>NUCLEOTIDE SEQUENCE</scope>
</reference>
<accession>A0AA35PL40</accession>
<name>A0AA35PL40_9SAUR</name>
<gene>
    <name evidence="2" type="ORF">PODLI_1B039017</name>
</gene>
<dbReference type="Proteomes" id="UP001178461">
    <property type="component" value="Chromosome 13"/>
</dbReference>
<sequence length="101" mass="11227">MKVRRPRPSPSPSCERGSGGPAPWRPGEASWAARAPPTPRKRDGVPSGAGRTEQARTRHRRRTQEEEQHFSHVMHGEDSLQNVSRSSLPGRLSMFFLTGSL</sequence>
<evidence type="ECO:0000313" key="3">
    <source>
        <dbReference type="Proteomes" id="UP001178461"/>
    </source>
</evidence>
<feature type="compositionally biased region" description="Basic and acidic residues" evidence="1">
    <location>
        <begin position="63"/>
        <end position="78"/>
    </location>
</feature>
<evidence type="ECO:0000256" key="1">
    <source>
        <dbReference type="SAM" id="MobiDB-lite"/>
    </source>
</evidence>
<proteinExistence type="predicted"/>